<dbReference type="AlphaFoldDB" id="A0A6N2UT57"/>
<sequence length="57" mass="6689">MASTSININMFLCNSLHFNRTIYSLSTAVDFHIIRARLQNRGQYFVGYCPLLIFRFI</sequence>
<accession>A0A6N2UT57</accession>
<proteinExistence type="predicted"/>
<protein>
    <submittedName>
        <fullName evidence="1">Uncharacterized protein</fullName>
    </submittedName>
</protein>
<organism evidence="1">
    <name type="scientific">Citrobacter amalonaticus</name>
    <dbReference type="NCBI Taxonomy" id="35703"/>
    <lineage>
        <taxon>Bacteria</taxon>
        <taxon>Pseudomonadati</taxon>
        <taxon>Pseudomonadota</taxon>
        <taxon>Gammaproteobacteria</taxon>
        <taxon>Enterobacterales</taxon>
        <taxon>Enterobacteriaceae</taxon>
        <taxon>Citrobacter</taxon>
    </lineage>
</organism>
<evidence type="ECO:0000313" key="1">
    <source>
        <dbReference type="EMBL" id="VYT20273.1"/>
    </source>
</evidence>
<dbReference type="EMBL" id="CACRTI010000004">
    <property type="protein sequence ID" value="VYT20273.1"/>
    <property type="molecule type" value="Genomic_DNA"/>
</dbReference>
<name>A0A6N2UT57_CITAM</name>
<reference evidence="1" key="1">
    <citation type="submission" date="2019-11" db="EMBL/GenBank/DDBJ databases">
        <authorList>
            <person name="Feng L."/>
        </authorList>
    </citation>
    <scope>NUCLEOTIDE SEQUENCE</scope>
    <source>
        <strain evidence="1">CAmalonaticusLFYP1</strain>
    </source>
</reference>
<gene>
    <name evidence="1" type="ORF">CALFYP1_03222</name>
</gene>